<dbReference type="InterPro" id="IPR012349">
    <property type="entry name" value="Split_barrel_FMN-bd"/>
</dbReference>
<name>A0A093VKM2_TALMA</name>
<dbReference type="PANTHER" id="PTHR43812:SF2">
    <property type="entry name" value="FLAVIN REDUCTASE LIKE DOMAIN-CONTAINING PROTEIN"/>
    <property type="match status" value="1"/>
</dbReference>
<reference evidence="2" key="1">
    <citation type="journal article" date="2014" name="PLoS Genet.">
        <title>Signature Gene Expression Reveals Novel Clues to the Molecular Mechanisms of Dimorphic Transition in Penicillium marneffei.</title>
        <authorList>
            <person name="Yang E."/>
            <person name="Wang G."/>
            <person name="Cai J."/>
            <person name="Woo P.C."/>
            <person name="Lau S.K."/>
            <person name="Yuen K.-Y."/>
            <person name="Chow W.-N."/>
            <person name="Lin X."/>
        </authorList>
    </citation>
    <scope>NUCLEOTIDE SEQUENCE [LARGE SCALE GENOMIC DNA]</scope>
    <source>
        <strain evidence="2">PM1</strain>
    </source>
</reference>
<dbReference type="AlphaFoldDB" id="A0A093VKM2"/>
<dbReference type="PANTHER" id="PTHR43812">
    <property type="entry name" value="BLR2425 PROTEIN"/>
    <property type="match status" value="1"/>
</dbReference>
<proteinExistence type="predicted"/>
<dbReference type="Gene3D" id="2.30.110.10">
    <property type="entry name" value="Electron Transport, Fmn-binding Protein, Chain A"/>
    <property type="match status" value="1"/>
</dbReference>
<protein>
    <submittedName>
        <fullName evidence="2">Uncharacterized protein</fullName>
    </submittedName>
</protein>
<evidence type="ECO:0000313" key="2">
    <source>
        <dbReference type="EMBL" id="KFX50509.1"/>
    </source>
</evidence>
<organism evidence="2">
    <name type="scientific">Talaromyces marneffei PM1</name>
    <dbReference type="NCBI Taxonomy" id="1077442"/>
    <lineage>
        <taxon>Eukaryota</taxon>
        <taxon>Fungi</taxon>
        <taxon>Dikarya</taxon>
        <taxon>Ascomycota</taxon>
        <taxon>Pezizomycotina</taxon>
        <taxon>Eurotiomycetes</taxon>
        <taxon>Eurotiomycetidae</taxon>
        <taxon>Eurotiales</taxon>
        <taxon>Trichocomaceae</taxon>
        <taxon>Talaromyces</taxon>
        <taxon>Talaromyces sect. Talaromyces</taxon>
    </lineage>
</organism>
<dbReference type="SUPFAM" id="SSF50475">
    <property type="entry name" value="FMN-binding split barrel"/>
    <property type="match status" value="1"/>
</dbReference>
<dbReference type="HOGENOM" id="CLU_1797128_0_0_1"/>
<comment type="caution">
    <text evidence="2">The sequence shown here is derived from an EMBL/GenBank/DDBJ whole genome shotgun (WGS) entry which is preliminary data.</text>
</comment>
<feature type="region of interest" description="Disordered" evidence="1">
    <location>
        <begin position="124"/>
        <end position="144"/>
    </location>
</feature>
<feature type="compositionally biased region" description="Polar residues" evidence="1">
    <location>
        <begin position="127"/>
        <end position="138"/>
    </location>
</feature>
<accession>A0A093VKM2</accession>
<dbReference type="eggNOG" id="ENOG502QT5Z">
    <property type="taxonomic scope" value="Eukaryota"/>
</dbReference>
<sequence>MVLPHDPFKACVIPRPIGRISTRSKDGLDNFAPYSQFNNLTFEPPYVMFSSNVLPNNTRKATVVNAEETKHFVWNLAIWDLREAVNITENTFLMAWTNSKKCRNTSPRSPRRLWMRRWSRNRRSNSNVNITPPATTGKSAHGRC</sequence>
<gene>
    <name evidence="2" type="ORF">GQ26_0072110</name>
</gene>
<evidence type="ECO:0000256" key="1">
    <source>
        <dbReference type="SAM" id="MobiDB-lite"/>
    </source>
</evidence>
<dbReference type="EMBL" id="JPOX01000007">
    <property type="protein sequence ID" value="KFX50509.1"/>
    <property type="molecule type" value="Genomic_DNA"/>
</dbReference>